<gene>
    <name evidence="2" type="ORF">ERICIII_04824</name>
</gene>
<organism evidence="2 3">
    <name type="scientific">Paenibacillus larvae subsp. larvae</name>
    <dbReference type="NCBI Taxonomy" id="147375"/>
    <lineage>
        <taxon>Bacteria</taxon>
        <taxon>Bacillati</taxon>
        <taxon>Bacillota</taxon>
        <taxon>Bacilli</taxon>
        <taxon>Bacillales</taxon>
        <taxon>Paenibacillaceae</taxon>
        <taxon>Paenibacillus</taxon>
    </lineage>
</organism>
<evidence type="ECO:0000313" key="3">
    <source>
        <dbReference type="Proteomes" id="UP000239833"/>
    </source>
</evidence>
<protein>
    <submittedName>
        <fullName evidence="2">Uncharacterized protein</fullName>
    </submittedName>
</protein>
<dbReference type="RefSeq" id="WP_104932847.1">
    <property type="nucleotide sequence ID" value="NZ_CP019656.1"/>
</dbReference>
<dbReference type="EMBL" id="CP019656">
    <property type="protein sequence ID" value="AVF28828.1"/>
    <property type="molecule type" value="Genomic_DNA"/>
</dbReference>
<keyword evidence="1" id="KW-1133">Transmembrane helix</keyword>
<name>A0A2L1U7I3_9BACL</name>
<evidence type="ECO:0000313" key="2">
    <source>
        <dbReference type="EMBL" id="AVF28828.1"/>
    </source>
</evidence>
<feature type="transmembrane region" description="Helical" evidence="1">
    <location>
        <begin position="6"/>
        <end position="27"/>
    </location>
</feature>
<dbReference type="Proteomes" id="UP000239833">
    <property type="component" value="Plasmid unnamed1"/>
</dbReference>
<dbReference type="AlphaFoldDB" id="A0A2L1U7I3"/>
<sequence length="118" mass="13261">MSELKGAIFSILILVAFILPVLLFIGIQSIHQNGFLKTATEVEQMIEREGGVTPRVQQVADYLGQKGYTISFSDTSGKPVMGKQSIGTIIRIQYQYAFENVFRPQLLTTTNYVTVMRR</sequence>
<keyword evidence="2" id="KW-0614">Plasmid</keyword>
<proteinExistence type="predicted"/>
<geneLocation type="plasmid" evidence="2">
    <name>unnamed1</name>
</geneLocation>
<accession>A0A2L1U7I3</accession>
<evidence type="ECO:0000256" key="1">
    <source>
        <dbReference type="SAM" id="Phobius"/>
    </source>
</evidence>
<keyword evidence="1" id="KW-0472">Membrane</keyword>
<reference evidence="3" key="1">
    <citation type="submission" date="2017-02" db="EMBL/GenBank/DDBJ databases">
        <title>Delineation of Paenibacillus larvae strains originating from foulbrood outbreaks.</title>
        <authorList>
            <person name="Beims H."/>
            <person name="Bunk B."/>
            <person name="Sproeer C."/>
            <person name="Mohr K.I."/>
            <person name="Pradella S."/>
            <person name="Guenther G."/>
            <person name="Rohde M."/>
            <person name="von der Ohe W."/>
            <person name="Steinert M."/>
        </authorList>
    </citation>
    <scope>NUCLEOTIDE SEQUENCE [LARGE SCALE GENOMIC DNA]</scope>
    <source>
        <strain evidence="3">Eric_III</strain>
        <plasmid evidence="3">Plasmid unnamed1</plasmid>
    </source>
</reference>
<keyword evidence="1" id="KW-0812">Transmembrane</keyword>